<dbReference type="EMBL" id="JAACFV010000036">
    <property type="protein sequence ID" value="KAF7509828.1"/>
    <property type="molecule type" value="Genomic_DNA"/>
</dbReference>
<gene>
    <name evidence="1" type="ORF">GJ744_007339</name>
</gene>
<comment type="caution">
    <text evidence="1">The sequence shown here is derived from an EMBL/GenBank/DDBJ whole genome shotgun (WGS) entry which is preliminary data.</text>
</comment>
<evidence type="ECO:0000313" key="1">
    <source>
        <dbReference type="EMBL" id="KAF7509828.1"/>
    </source>
</evidence>
<accession>A0A8H7AIR6</accession>
<dbReference type="Proteomes" id="UP000606974">
    <property type="component" value="Unassembled WGS sequence"/>
</dbReference>
<sequence>MDQLSKQQLQTVDGRFGDGVMSCFDYGSNVEHRTVKGVTGRKGVEKQIELIVKMLE</sequence>
<reference evidence="1" key="1">
    <citation type="submission" date="2020-02" db="EMBL/GenBank/DDBJ databases">
        <authorList>
            <person name="Palmer J.M."/>
        </authorList>
    </citation>
    <scope>NUCLEOTIDE SEQUENCE</scope>
    <source>
        <strain evidence="1">EPUS1.4</strain>
        <tissue evidence="1">Thallus</tissue>
    </source>
</reference>
<keyword evidence="2" id="KW-1185">Reference proteome</keyword>
<dbReference type="AlphaFoldDB" id="A0A8H7AIR6"/>
<organism evidence="1 2">
    <name type="scientific">Endocarpon pusillum</name>
    <dbReference type="NCBI Taxonomy" id="364733"/>
    <lineage>
        <taxon>Eukaryota</taxon>
        <taxon>Fungi</taxon>
        <taxon>Dikarya</taxon>
        <taxon>Ascomycota</taxon>
        <taxon>Pezizomycotina</taxon>
        <taxon>Eurotiomycetes</taxon>
        <taxon>Chaetothyriomycetidae</taxon>
        <taxon>Verrucariales</taxon>
        <taxon>Verrucariaceae</taxon>
        <taxon>Endocarpon</taxon>
    </lineage>
</organism>
<evidence type="ECO:0000313" key="2">
    <source>
        <dbReference type="Proteomes" id="UP000606974"/>
    </source>
</evidence>
<name>A0A8H7AIR6_9EURO</name>
<proteinExistence type="predicted"/>
<protein>
    <submittedName>
        <fullName evidence="1">Uncharacterized protein</fullName>
    </submittedName>
</protein>